<evidence type="ECO:0000256" key="1">
    <source>
        <dbReference type="SAM" id="Phobius"/>
    </source>
</evidence>
<dbReference type="EMBL" id="JAGEUA010000004">
    <property type="protein sequence ID" value="KAL0985152.1"/>
    <property type="molecule type" value="Genomic_DNA"/>
</dbReference>
<dbReference type="Proteomes" id="UP001557470">
    <property type="component" value="Unassembled WGS sequence"/>
</dbReference>
<name>A0ABD0XDN0_UMBPY</name>
<comment type="caution">
    <text evidence="2">The sequence shown here is derived from an EMBL/GenBank/DDBJ whole genome shotgun (WGS) entry which is preliminary data.</text>
</comment>
<accession>A0ABD0XDN0</accession>
<protein>
    <recommendedName>
        <fullName evidence="4">Transmembrane protein 100</fullName>
    </recommendedName>
</protein>
<organism evidence="2 3">
    <name type="scientific">Umbra pygmaea</name>
    <name type="common">Eastern mudminnow</name>
    <dbReference type="NCBI Taxonomy" id="75934"/>
    <lineage>
        <taxon>Eukaryota</taxon>
        <taxon>Metazoa</taxon>
        <taxon>Chordata</taxon>
        <taxon>Craniata</taxon>
        <taxon>Vertebrata</taxon>
        <taxon>Euteleostomi</taxon>
        <taxon>Actinopterygii</taxon>
        <taxon>Neopterygii</taxon>
        <taxon>Teleostei</taxon>
        <taxon>Protacanthopterygii</taxon>
        <taxon>Esociformes</taxon>
        <taxon>Umbridae</taxon>
        <taxon>Umbra</taxon>
    </lineage>
</organism>
<reference evidence="2 3" key="1">
    <citation type="submission" date="2024-06" db="EMBL/GenBank/DDBJ databases">
        <authorList>
            <person name="Pan Q."/>
            <person name="Wen M."/>
            <person name="Jouanno E."/>
            <person name="Zahm M."/>
            <person name="Klopp C."/>
            <person name="Cabau C."/>
            <person name="Louis A."/>
            <person name="Berthelot C."/>
            <person name="Parey E."/>
            <person name="Roest Crollius H."/>
            <person name="Montfort J."/>
            <person name="Robinson-Rechavi M."/>
            <person name="Bouchez O."/>
            <person name="Lampietro C."/>
            <person name="Lopez Roques C."/>
            <person name="Donnadieu C."/>
            <person name="Postlethwait J."/>
            <person name="Bobe J."/>
            <person name="Verreycken H."/>
            <person name="Guiguen Y."/>
        </authorList>
    </citation>
    <scope>NUCLEOTIDE SEQUENCE [LARGE SCALE GENOMIC DNA]</scope>
    <source>
        <strain evidence="2">Up_M1</strain>
        <tissue evidence="2">Testis</tissue>
    </source>
</reference>
<proteinExistence type="predicted"/>
<keyword evidence="1" id="KW-0812">Transmembrane</keyword>
<keyword evidence="1" id="KW-1133">Transmembrane helix</keyword>
<gene>
    <name evidence="2" type="ORF">UPYG_G00153490</name>
</gene>
<feature type="transmembrane region" description="Helical" evidence="1">
    <location>
        <begin position="29"/>
        <end position="48"/>
    </location>
</feature>
<evidence type="ECO:0000313" key="3">
    <source>
        <dbReference type="Proteomes" id="UP001557470"/>
    </source>
</evidence>
<keyword evidence="3" id="KW-1185">Reference proteome</keyword>
<dbReference type="AlphaFoldDB" id="A0ABD0XDN0"/>
<sequence>MTTKMDTLDPSTLPGVTSAVTYDSKSEMVTLPGGVVSLAGITVVTGGAELSCGSCMLAFGVWGTLIGLSVVALGIWDQTVQYVGQTSNLLGLGLVILAISFGVVGCVMVFRLLTKRRKIRREHREDGRELARKRMGTHLPSFPCISFKHS</sequence>
<evidence type="ECO:0000313" key="2">
    <source>
        <dbReference type="EMBL" id="KAL0985152.1"/>
    </source>
</evidence>
<feature type="transmembrane region" description="Helical" evidence="1">
    <location>
        <begin position="88"/>
        <end position="114"/>
    </location>
</feature>
<feature type="transmembrane region" description="Helical" evidence="1">
    <location>
        <begin position="55"/>
        <end position="76"/>
    </location>
</feature>
<evidence type="ECO:0008006" key="4">
    <source>
        <dbReference type="Google" id="ProtNLM"/>
    </source>
</evidence>
<keyword evidence="1" id="KW-0472">Membrane</keyword>